<protein>
    <submittedName>
        <fullName evidence="1">DNA-directed RNA polymerase</fullName>
    </submittedName>
</protein>
<reference evidence="1" key="1">
    <citation type="submission" date="2018-02" db="EMBL/GenBank/DDBJ databases">
        <title>Rhizophora mucronata_Transcriptome.</title>
        <authorList>
            <person name="Meera S.P."/>
            <person name="Sreeshan A."/>
            <person name="Augustine A."/>
        </authorList>
    </citation>
    <scope>NUCLEOTIDE SEQUENCE</scope>
    <source>
        <tissue evidence="1">Leaf</tissue>
    </source>
</reference>
<sequence length="21" mass="2609">MVVNMGHYHSFELWHLFNLFS</sequence>
<organism evidence="1">
    <name type="scientific">Rhizophora mucronata</name>
    <name type="common">Asiatic mangrove</name>
    <dbReference type="NCBI Taxonomy" id="61149"/>
    <lineage>
        <taxon>Eukaryota</taxon>
        <taxon>Viridiplantae</taxon>
        <taxon>Streptophyta</taxon>
        <taxon>Embryophyta</taxon>
        <taxon>Tracheophyta</taxon>
        <taxon>Spermatophyta</taxon>
        <taxon>Magnoliopsida</taxon>
        <taxon>eudicotyledons</taxon>
        <taxon>Gunneridae</taxon>
        <taxon>Pentapetalae</taxon>
        <taxon>rosids</taxon>
        <taxon>fabids</taxon>
        <taxon>Malpighiales</taxon>
        <taxon>Rhizophoraceae</taxon>
        <taxon>Rhizophora</taxon>
    </lineage>
</organism>
<dbReference type="EMBL" id="GGEC01051518">
    <property type="protein sequence ID" value="MBX32002.1"/>
    <property type="molecule type" value="Transcribed_RNA"/>
</dbReference>
<keyword evidence="1" id="KW-0240">DNA-directed RNA polymerase</keyword>
<keyword evidence="1" id="KW-0804">Transcription</keyword>
<evidence type="ECO:0000313" key="1">
    <source>
        <dbReference type="EMBL" id="MBX32002.1"/>
    </source>
</evidence>
<name>A0A2P2MP82_RHIMU</name>
<dbReference type="AlphaFoldDB" id="A0A2P2MP82"/>
<accession>A0A2P2MP82</accession>
<dbReference type="GO" id="GO:0000428">
    <property type="term" value="C:DNA-directed RNA polymerase complex"/>
    <property type="evidence" value="ECO:0007669"/>
    <property type="project" value="UniProtKB-KW"/>
</dbReference>
<proteinExistence type="predicted"/>